<feature type="compositionally biased region" description="Polar residues" evidence="2">
    <location>
        <begin position="188"/>
        <end position="203"/>
    </location>
</feature>
<gene>
    <name evidence="3" type="ORF">PHMEG_00029693</name>
</gene>
<dbReference type="EMBL" id="NBNE01008595">
    <property type="protein sequence ID" value="OWY99318.1"/>
    <property type="molecule type" value="Genomic_DNA"/>
</dbReference>
<feature type="region of interest" description="Disordered" evidence="2">
    <location>
        <begin position="188"/>
        <end position="213"/>
    </location>
</feature>
<evidence type="ECO:0000313" key="3">
    <source>
        <dbReference type="EMBL" id="OWY99318.1"/>
    </source>
</evidence>
<evidence type="ECO:0000256" key="1">
    <source>
        <dbReference type="ARBA" id="ARBA00023172"/>
    </source>
</evidence>
<reference evidence="4" key="1">
    <citation type="submission" date="2017-03" db="EMBL/GenBank/DDBJ databases">
        <title>Phytopthora megakarya and P. palmivora, two closely related causual agents of cacao black pod achieved similar genome size and gene model numbers by different mechanisms.</title>
        <authorList>
            <person name="Ali S."/>
            <person name="Shao J."/>
            <person name="Larry D.J."/>
            <person name="Kronmiller B."/>
            <person name="Shen D."/>
            <person name="Strem M.D."/>
            <person name="Melnick R.L."/>
            <person name="Guiltinan M.J."/>
            <person name="Tyler B.M."/>
            <person name="Meinhardt L.W."/>
            <person name="Bailey B.A."/>
        </authorList>
    </citation>
    <scope>NUCLEOTIDE SEQUENCE [LARGE SCALE GENOMIC DNA]</scope>
    <source>
        <strain evidence="4">zdho120</strain>
    </source>
</reference>
<dbReference type="AlphaFoldDB" id="A0A225V2Y0"/>
<dbReference type="GO" id="GO:0003677">
    <property type="term" value="F:DNA binding"/>
    <property type="evidence" value="ECO:0007669"/>
    <property type="project" value="InterPro"/>
</dbReference>
<protein>
    <submittedName>
        <fullName evidence="3">Uncharacterized protein</fullName>
    </submittedName>
</protein>
<dbReference type="InterPro" id="IPR011010">
    <property type="entry name" value="DNA_brk_join_enz"/>
</dbReference>
<dbReference type="Proteomes" id="UP000198211">
    <property type="component" value="Unassembled WGS sequence"/>
</dbReference>
<sequence>MYSAAMNKWTVWASHREIEPWLSNVTDEGRIQVLSDFIVHGFQHLALAGRYEKHQLSTRSKKSGTSLLRKCSYPHVRMLLKGITRLDTPPRHKAPMIPSPKLAGGGVGCVVFFFLLRRSEIVFISGNLFKRFALRAEDLVVLDISGVPTLSAAAAHEISRFQDQSVRTFHRSSVVSIRARFRVSSFRGSASSKTKTRPSSRNPSGGIPGADRPVGVYFNDIPVECNQEGCRTKWRRFSPHPFRAGGATHMRRAGVDAMTIQYTFKTYTNHFRESITSLVANMVTSSKGDSTLH</sequence>
<dbReference type="GO" id="GO:0015074">
    <property type="term" value="P:DNA integration"/>
    <property type="evidence" value="ECO:0007669"/>
    <property type="project" value="InterPro"/>
</dbReference>
<organism evidence="3 4">
    <name type="scientific">Phytophthora megakarya</name>
    <dbReference type="NCBI Taxonomy" id="4795"/>
    <lineage>
        <taxon>Eukaryota</taxon>
        <taxon>Sar</taxon>
        <taxon>Stramenopiles</taxon>
        <taxon>Oomycota</taxon>
        <taxon>Peronosporomycetes</taxon>
        <taxon>Peronosporales</taxon>
        <taxon>Peronosporaceae</taxon>
        <taxon>Phytophthora</taxon>
    </lineage>
</organism>
<comment type="caution">
    <text evidence="3">The sequence shown here is derived from an EMBL/GenBank/DDBJ whole genome shotgun (WGS) entry which is preliminary data.</text>
</comment>
<name>A0A225V2Y0_9STRA</name>
<dbReference type="GO" id="GO:0006310">
    <property type="term" value="P:DNA recombination"/>
    <property type="evidence" value="ECO:0007669"/>
    <property type="project" value="UniProtKB-KW"/>
</dbReference>
<proteinExistence type="predicted"/>
<keyword evidence="4" id="KW-1185">Reference proteome</keyword>
<accession>A0A225V2Y0</accession>
<evidence type="ECO:0000256" key="2">
    <source>
        <dbReference type="SAM" id="MobiDB-lite"/>
    </source>
</evidence>
<dbReference type="Gene3D" id="1.10.443.10">
    <property type="entry name" value="Intergrase catalytic core"/>
    <property type="match status" value="1"/>
</dbReference>
<keyword evidence="1" id="KW-0233">DNA recombination</keyword>
<dbReference type="SUPFAM" id="SSF56349">
    <property type="entry name" value="DNA breaking-rejoining enzymes"/>
    <property type="match status" value="1"/>
</dbReference>
<evidence type="ECO:0000313" key="4">
    <source>
        <dbReference type="Proteomes" id="UP000198211"/>
    </source>
</evidence>
<dbReference type="InterPro" id="IPR013762">
    <property type="entry name" value="Integrase-like_cat_sf"/>
</dbReference>